<dbReference type="STRING" id="312017.Q22A28"/>
<dbReference type="PROSITE" id="PS50216">
    <property type="entry name" value="DHHC"/>
    <property type="match status" value="1"/>
</dbReference>
<comment type="similarity">
    <text evidence="10">Belongs to the DHHC palmitoyltransferase family.</text>
</comment>
<feature type="domain" description="Palmitoyltransferase DHHC" evidence="11">
    <location>
        <begin position="151"/>
        <end position="276"/>
    </location>
</feature>
<keyword evidence="6" id="KW-0564">Palmitate</keyword>
<dbReference type="GO" id="GO:0005794">
    <property type="term" value="C:Golgi apparatus"/>
    <property type="evidence" value="ECO:0007669"/>
    <property type="project" value="TreeGrafter"/>
</dbReference>
<dbReference type="HOGENOM" id="CLU_018741_3_3_1"/>
<proteinExistence type="inferred from homology"/>
<evidence type="ECO:0000256" key="1">
    <source>
        <dbReference type="ARBA" id="ARBA00004127"/>
    </source>
</evidence>
<name>Q22A28_TETTS</name>
<comment type="subcellular location">
    <subcellularLocation>
        <location evidence="1">Endomembrane system</location>
        <topology evidence="1">Multi-pass membrane protein</topology>
    </subcellularLocation>
</comment>
<dbReference type="Proteomes" id="UP000009168">
    <property type="component" value="Unassembled WGS sequence"/>
</dbReference>
<evidence type="ECO:0000313" key="13">
    <source>
        <dbReference type="Proteomes" id="UP000009168"/>
    </source>
</evidence>
<keyword evidence="2 10" id="KW-0808">Transferase</keyword>
<dbReference type="PANTHER" id="PTHR22883:SF43">
    <property type="entry name" value="PALMITOYLTRANSFERASE APP"/>
    <property type="match status" value="1"/>
</dbReference>
<dbReference type="GeneID" id="7835736"/>
<evidence type="ECO:0000256" key="9">
    <source>
        <dbReference type="ARBA" id="ARBA00048048"/>
    </source>
</evidence>
<feature type="transmembrane region" description="Helical" evidence="10">
    <location>
        <begin position="199"/>
        <end position="223"/>
    </location>
</feature>
<dbReference type="EC" id="2.3.1.225" evidence="10"/>
<accession>Q22A28</accession>
<evidence type="ECO:0000256" key="3">
    <source>
        <dbReference type="ARBA" id="ARBA00022692"/>
    </source>
</evidence>
<dbReference type="FunCoup" id="Q22A28">
    <property type="interactions" value="25"/>
</dbReference>
<dbReference type="eggNOG" id="KOG1311">
    <property type="taxonomic scope" value="Eukaryota"/>
</dbReference>
<keyword evidence="3 10" id="KW-0812">Transmembrane</keyword>
<sequence length="313" mass="35373">MSTNYEQQWEQKRSEGITNLKAKITRFAKNGYLKLYQMWPGTNRFCCNGKLMIGPGADWGPNCYTWICVLGAGIPYLVLVMPPIFKNFSPVLAIVNVILFISTIIFLLLTGFTDPGIIPRRNIILLTMDDTNREVYDQFLNGNFADADTENIQRNYCATCQIYRPPRASHCTDCDNCVEVYDHHCPFVNNCVGKRNYRYFISFVGSVSVLCLSVICGIIVFLVKENESDLSQTTYIVLLVIFVVPVGILCVGILGLCLFHGYLIIKGKTTKETLKKRTVDRKAVGFNWKKVDPSLVQAQKIIGMQDALNSFQI</sequence>
<organism evidence="12 13">
    <name type="scientific">Tetrahymena thermophila (strain SB210)</name>
    <dbReference type="NCBI Taxonomy" id="312017"/>
    <lineage>
        <taxon>Eukaryota</taxon>
        <taxon>Sar</taxon>
        <taxon>Alveolata</taxon>
        <taxon>Ciliophora</taxon>
        <taxon>Intramacronucleata</taxon>
        <taxon>Oligohymenophorea</taxon>
        <taxon>Hymenostomatida</taxon>
        <taxon>Tetrahymenina</taxon>
        <taxon>Tetrahymenidae</taxon>
        <taxon>Tetrahymena</taxon>
    </lineage>
</organism>
<dbReference type="OrthoDB" id="9909019at2759"/>
<evidence type="ECO:0000313" key="12">
    <source>
        <dbReference type="EMBL" id="EAR82151.1"/>
    </source>
</evidence>
<evidence type="ECO:0000256" key="4">
    <source>
        <dbReference type="ARBA" id="ARBA00022989"/>
    </source>
</evidence>
<protein>
    <recommendedName>
        <fullName evidence="10">Palmitoyltransferase</fullName>
        <ecNumber evidence="10">2.3.1.225</ecNumber>
    </recommendedName>
</protein>
<keyword evidence="4 10" id="KW-1133">Transmembrane helix</keyword>
<evidence type="ECO:0000256" key="5">
    <source>
        <dbReference type="ARBA" id="ARBA00023136"/>
    </source>
</evidence>
<keyword evidence="8 10" id="KW-0012">Acyltransferase</keyword>
<evidence type="ECO:0000256" key="8">
    <source>
        <dbReference type="ARBA" id="ARBA00023315"/>
    </source>
</evidence>
<dbReference type="KEGG" id="tet:TTHERM_01289130"/>
<dbReference type="InParanoid" id="Q22A28"/>
<feature type="transmembrane region" description="Helical" evidence="10">
    <location>
        <begin position="235"/>
        <end position="265"/>
    </location>
</feature>
<evidence type="ECO:0000256" key="7">
    <source>
        <dbReference type="ARBA" id="ARBA00023288"/>
    </source>
</evidence>
<gene>
    <name evidence="12" type="ORF">TTHERM_01289130</name>
</gene>
<keyword evidence="13" id="KW-1185">Reference proteome</keyword>
<keyword evidence="5 10" id="KW-0472">Membrane</keyword>
<dbReference type="InterPro" id="IPR039859">
    <property type="entry name" value="PFA4/ZDH16/20/ERF2-like"/>
</dbReference>
<dbReference type="Pfam" id="PF01529">
    <property type="entry name" value="DHHC"/>
    <property type="match status" value="1"/>
</dbReference>
<dbReference type="GO" id="GO:0005783">
    <property type="term" value="C:endoplasmic reticulum"/>
    <property type="evidence" value="ECO:0007669"/>
    <property type="project" value="TreeGrafter"/>
</dbReference>
<dbReference type="RefSeq" id="XP_001029815.1">
    <property type="nucleotide sequence ID" value="XM_001029815.3"/>
</dbReference>
<reference evidence="13" key="1">
    <citation type="journal article" date="2006" name="PLoS Biol.">
        <title>Macronuclear genome sequence of the ciliate Tetrahymena thermophila, a model eukaryote.</title>
        <authorList>
            <person name="Eisen J.A."/>
            <person name="Coyne R.S."/>
            <person name="Wu M."/>
            <person name="Wu D."/>
            <person name="Thiagarajan M."/>
            <person name="Wortman J.R."/>
            <person name="Badger J.H."/>
            <person name="Ren Q."/>
            <person name="Amedeo P."/>
            <person name="Jones K.M."/>
            <person name="Tallon L.J."/>
            <person name="Delcher A.L."/>
            <person name="Salzberg S.L."/>
            <person name="Silva J.C."/>
            <person name="Haas B.J."/>
            <person name="Majoros W.H."/>
            <person name="Farzad M."/>
            <person name="Carlton J.M."/>
            <person name="Smith R.K. Jr."/>
            <person name="Garg J."/>
            <person name="Pearlman R.E."/>
            <person name="Karrer K.M."/>
            <person name="Sun L."/>
            <person name="Manning G."/>
            <person name="Elde N.C."/>
            <person name="Turkewitz A.P."/>
            <person name="Asai D.J."/>
            <person name="Wilkes D.E."/>
            <person name="Wang Y."/>
            <person name="Cai H."/>
            <person name="Collins K."/>
            <person name="Stewart B.A."/>
            <person name="Lee S.R."/>
            <person name="Wilamowska K."/>
            <person name="Weinberg Z."/>
            <person name="Ruzzo W.L."/>
            <person name="Wloga D."/>
            <person name="Gaertig J."/>
            <person name="Frankel J."/>
            <person name="Tsao C.-C."/>
            <person name="Gorovsky M.A."/>
            <person name="Keeling P.J."/>
            <person name="Waller R.F."/>
            <person name="Patron N.J."/>
            <person name="Cherry J.M."/>
            <person name="Stover N.A."/>
            <person name="Krieger C.J."/>
            <person name="del Toro C."/>
            <person name="Ryder H.F."/>
            <person name="Williamson S.C."/>
            <person name="Barbeau R.A."/>
            <person name="Hamilton E.P."/>
            <person name="Orias E."/>
        </authorList>
    </citation>
    <scope>NUCLEOTIDE SEQUENCE [LARGE SCALE GENOMIC DNA]</scope>
    <source>
        <strain evidence="13">SB210</strain>
    </source>
</reference>
<dbReference type="InterPro" id="IPR001594">
    <property type="entry name" value="Palmitoyltrfase_DHHC"/>
</dbReference>
<comment type="catalytic activity">
    <reaction evidence="9 10">
        <text>L-cysteinyl-[protein] + hexadecanoyl-CoA = S-hexadecanoyl-L-cysteinyl-[protein] + CoA</text>
        <dbReference type="Rhea" id="RHEA:36683"/>
        <dbReference type="Rhea" id="RHEA-COMP:10131"/>
        <dbReference type="Rhea" id="RHEA-COMP:11032"/>
        <dbReference type="ChEBI" id="CHEBI:29950"/>
        <dbReference type="ChEBI" id="CHEBI:57287"/>
        <dbReference type="ChEBI" id="CHEBI:57379"/>
        <dbReference type="ChEBI" id="CHEBI:74151"/>
        <dbReference type="EC" id="2.3.1.225"/>
    </reaction>
</comment>
<dbReference type="GO" id="GO:0019706">
    <property type="term" value="F:protein-cysteine S-palmitoyltransferase activity"/>
    <property type="evidence" value="ECO:0007669"/>
    <property type="project" value="UniProtKB-EC"/>
</dbReference>
<dbReference type="EMBL" id="GG662462">
    <property type="protein sequence ID" value="EAR82151.1"/>
    <property type="molecule type" value="Genomic_DNA"/>
</dbReference>
<feature type="transmembrane region" description="Helical" evidence="10">
    <location>
        <begin position="91"/>
        <end position="112"/>
    </location>
</feature>
<dbReference type="GO" id="GO:0006612">
    <property type="term" value="P:protein targeting to membrane"/>
    <property type="evidence" value="ECO:0007669"/>
    <property type="project" value="TreeGrafter"/>
</dbReference>
<evidence type="ECO:0000259" key="11">
    <source>
        <dbReference type="Pfam" id="PF01529"/>
    </source>
</evidence>
<evidence type="ECO:0000256" key="10">
    <source>
        <dbReference type="RuleBase" id="RU079119"/>
    </source>
</evidence>
<feature type="transmembrane region" description="Helical" evidence="10">
    <location>
        <begin position="63"/>
        <end position="85"/>
    </location>
</feature>
<dbReference type="PANTHER" id="PTHR22883">
    <property type="entry name" value="ZINC FINGER DHHC DOMAIN CONTAINING PROTEIN"/>
    <property type="match status" value="1"/>
</dbReference>
<keyword evidence="7" id="KW-0449">Lipoprotein</keyword>
<evidence type="ECO:0000256" key="6">
    <source>
        <dbReference type="ARBA" id="ARBA00023139"/>
    </source>
</evidence>
<evidence type="ECO:0000256" key="2">
    <source>
        <dbReference type="ARBA" id="ARBA00022679"/>
    </source>
</evidence>
<dbReference type="OMA" id="YNIRICI"/>
<comment type="domain">
    <text evidence="10">The DHHC domain is required for palmitoyltransferase activity.</text>
</comment>
<dbReference type="AlphaFoldDB" id="Q22A28"/>